<dbReference type="OrthoDB" id="1650090at2759"/>
<comment type="subcellular location">
    <subcellularLocation>
        <location evidence="1">Membrane</location>
        <topology evidence="1">Single-pass type II membrane protein</topology>
    </subcellularLocation>
</comment>
<dbReference type="GO" id="GO:0005794">
    <property type="term" value="C:Golgi apparatus"/>
    <property type="evidence" value="ECO:0007669"/>
    <property type="project" value="TreeGrafter"/>
</dbReference>
<dbReference type="InterPro" id="IPR029044">
    <property type="entry name" value="Nucleotide-diphossugar_trans"/>
</dbReference>
<dbReference type="InterPro" id="IPR050748">
    <property type="entry name" value="Glycosyltrans_8_dom-fam"/>
</dbReference>
<sequence length="54" mass="6218">MSNGKVIGAPEYCQTNFTKYFTDNFWSDPLQSRVFGSRNPCYFNTGVMLVDLEK</sequence>
<dbReference type="EC" id="2.4.1.-" evidence="6"/>
<keyword evidence="4" id="KW-0328">Glycosyltransferase</keyword>
<evidence type="ECO:0000313" key="7">
    <source>
        <dbReference type="EMBL" id="GFQ03767.1"/>
    </source>
</evidence>
<dbReference type="GO" id="GO:0016757">
    <property type="term" value="F:glycosyltransferase activity"/>
    <property type="evidence" value="ECO:0007669"/>
    <property type="project" value="UniProtKB-KW"/>
</dbReference>
<dbReference type="PANTHER" id="PTHR13778">
    <property type="entry name" value="GLYCOSYLTRANSFERASE 8 DOMAIN-CONTAINING PROTEIN"/>
    <property type="match status" value="1"/>
</dbReference>
<comment type="pathway">
    <text evidence="2">Glycan metabolism; pectin biosynthesis.</text>
</comment>
<reference evidence="7" key="1">
    <citation type="submission" date="2020-07" db="EMBL/GenBank/DDBJ databases">
        <title>Ethylene signaling mediates host invasion by parasitic plants.</title>
        <authorList>
            <person name="Yoshida S."/>
        </authorList>
    </citation>
    <scope>NUCLEOTIDE SEQUENCE</scope>
    <source>
        <strain evidence="7">Okayama</strain>
    </source>
</reference>
<dbReference type="Gene3D" id="3.90.550.10">
    <property type="entry name" value="Spore Coat Polysaccharide Biosynthesis Protein SpsA, Chain A"/>
    <property type="match status" value="1"/>
</dbReference>
<evidence type="ECO:0000256" key="2">
    <source>
        <dbReference type="ARBA" id="ARBA00004877"/>
    </source>
</evidence>
<dbReference type="InterPro" id="IPR002495">
    <property type="entry name" value="Glyco_trans_8"/>
</dbReference>
<dbReference type="PANTHER" id="PTHR13778:SF40">
    <property type="entry name" value="GALACTURONOSYLTRANSFERASE-LIKE 9-RELATED"/>
    <property type="match status" value="1"/>
</dbReference>
<evidence type="ECO:0000256" key="4">
    <source>
        <dbReference type="ARBA" id="ARBA00022676"/>
    </source>
</evidence>
<dbReference type="GO" id="GO:0016020">
    <property type="term" value="C:membrane"/>
    <property type="evidence" value="ECO:0007669"/>
    <property type="project" value="UniProtKB-SubCell"/>
</dbReference>
<comment type="similarity">
    <text evidence="3 6">Belongs to the glycosyltransferase 8 family.</text>
</comment>
<evidence type="ECO:0000256" key="6">
    <source>
        <dbReference type="RuleBase" id="RU362027"/>
    </source>
</evidence>
<dbReference type="Pfam" id="PF01501">
    <property type="entry name" value="Glyco_transf_8"/>
    <property type="match status" value="1"/>
</dbReference>
<dbReference type="SUPFAM" id="SSF53448">
    <property type="entry name" value="Nucleotide-diphospho-sugar transferases"/>
    <property type="match status" value="1"/>
</dbReference>
<evidence type="ECO:0000256" key="3">
    <source>
        <dbReference type="ARBA" id="ARBA00006351"/>
    </source>
</evidence>
<name>A0A830CX04_9LAMI</name>
<organism evidence="7 8">
    <name type="scientific">Phtheirospermum japonicum</name>
    <dbReference type="NCBI Taxonomy" id="374723"/>
    <lineage>
        <taxon>Eukaryota</taxon>
        <taxon>Viridiplantae</taxon>
        <taxon>Streptophyta</taxon>
        <taxon>Embryophyta</taxon>
        <taxon>Tracheophyta</taxon>
        <taxon>Spermatophyta</taxon>
        <taxon>Magnoliopsida</taxon>
        <taxon>eudicotyledons</taxon>
        <taxon>Gunneridae</taxon>
        <taxon>Pentapetalae</taxon>
        <taxon>asterids</taxon>
        <taxon>lamiids</taxon>
        <taxon>Lamiales</taxon>
        <taxon>Orobanchaceae</taxon>
        <taxon>Orobanchaceae incertae sedis</taxon>
        <taxon>Phtheirospermum</taxon>
    </lineage>
</organism>
<dbReference type="EMBL" id="BMAC01000865">
    <property type="protein sequence ID" value="GFQ03767.1"/>
    <property type="molecule type" value="Genomic_DNA"/>
</dbReference>
<accession>A0A830CX04</accession>
<dbReference type="AlphaFoldDB" id="A0A830CX04"/>
<evidence type="ECO:0000256" key="5">
    <source>
        <dbReference type="ARBA" id="ARBA00022679"/>
    </source>
</evidence>
<evidence type="ECO:0000313" key="8">
    <source>
        <dbReference type="Proteomes" id="UP000653305"/>
    </source>
</evidence>
<dbReference type="Proteomes" id="UP000653305">
    <property type="component" value="Unassembled WGS sequence"/>
</dbReference>
<keyword evidence="5 7" id="KW-0808">Transferase</keyword>
<protein>
    <recommendedName>
        <fullName evidence="6">Hexosyltransferase</fullName>
        <ecNumber evidence="6">2.4.1.-</ecNumber>
    </recommendedName>
</protein>
<proteinExistence type="inferred from homology"/>
<evidence type="ECO:0000256" key="1">
    <source>
        <dbReference type="ARBA" id="ARBA00004606"/>
    </source>
</evidence>
<keyword evidence="8" id="KW-1185">Reference proteome</keyword>
<gene>
    <name evidence="7" type="ORF">PHJA_002520500</name>
</gene>
<comment type="caution">
    <text evidence="7">The sequence shown here is derived from an EMBL/GenBank/DDBJ whole genome shotgun (WGS) entry which is preliminary data.</text>
</comment>